<dbReference type="SMART" id="SM00156">
    <property type="entry name" value="PP2Ac"/>
    <property type="match status" value="1"/>
</dbReference>
<keyword evidence="2" id="KW-0106">Calcium</keyword>
<accession>A0AAJ7SGQ2</accession>
<evidence type="ECO:0000313" key="6">
    <source>
        <dbReference type="RefSeq" id="XP_028968169.1"/>
    </source>
</evidence>
<dbReference type="InterPro" id="IPR011992">
    <property type="entry name" value="EF-hand-dom_pair"/>
</dbReference>
<dbReference type="InterPro" id="IPR004843">
    <property type="entry name" value="Calcineurin-like_PHP"/>
</dbReference>
<dbReference type="SUPFAM" id="SSF56300">
    <property type="entry name" value="Metallo-dependent phosphatases"/>
    <property type="match status" value="1"/>
</dbReference>
<name>A0AAJ7SGQ2_9ACAR</name>
<dbReference type="PRINTS" id="PR00114">
    <property type="entry name" value="STPHPHTASE"/>
</dbReference>
<dbReference type="InterPro" id="IPR029052">
    <property type="entry name" value="Metallo-depent_PP-like"/>
</dbReference>
<dbReference type="EC" id="3.1.3.16" evidence="3"/>
<reference evidence="6" key="1">
    <citation type="submission" date="2025-08" db="UniProtKB">
        <authorList>
            <consortium name="RefSeq"/>
        </authorList>
    </citation>
    <scope>IDENTIFICATION</scope>
</reference>
<dbReference type="Gene3D" id="1.10.238.10">
    <property type="entry name" value="EF-hand"/>
    <property type="match status" value="1"/>
</dbReference>
<protein>
    <recommendedName>
        <fullName evidence="3">Serine/threonine-protein phosphatase</fullName>
        <ecNumber evidence="3">3.1.3.16</ecNumber>
    </recommendedName>
</protein>
<dbReference type="PROSITE" id="PS00018">
    <property type="entry name" value="EF_HAND_1"/>
    <property type="match status" value="1"/>
</dbReference>
<dbReference type="PANTHER" id="PTHR11668:SF496">
    <property type="entry name" value="SERINE_THREONINE-PROTEIN PHOSPHATASE"/>
    <property type="match status" value="1"/>
</dbReference>
<dbReference type="AlphaFoldDB" id="A0AAJ7SGQ2"/>
<keyword evidence="3" id="KW-0378">Hydrolase</keyword>
<dbReference type="Proteomes" id="UP000694867">
    <property type="component" value="Unplaced"/>
</dbReference>
<comment type="catalytic activity">
    <reaction evidence="3">
        <text>O-phospho-L-threonyl-[protein] + H2O = L-threonyl-[protein] + phosphate</text>
        <dbReference type="Rhea" id="RHEA:47004"/>
        <dbReference type="Rhea" id="RHEA-COMP:11060"/>
        <dbReference type="Rhea" id="RHEA-COMP:11605"/>
        <dbReference type="ChEBI" id="CHEBI:15377"/>
        <dbReference type="ChEBI" id="CHEBI:30013"/>
        <dbReference type="ChEBI" id="CHEBI:43474"/>
        <dbReference type="ChEBI" id="CHEBI:61977"/>
        <dbReference type="EC" id="3.1.3.16"/>
    </reaction>
</comment>
<dbReference type="SUPFAM" id="SSF47473">
    <property type="entry name" value="EF-hand"/>
    <property type="match status" value="1"/>
</dbReference>
<dbReference type="GO" id="GO:0005634">
    <property type="term" value="C:nucleus"/>
    <property type="evidence" value="ECO:0007669"/>
    <property type="project" value="TreeGrafter"/>
</dbReference>
<proteinExistence type="inferred from homology"/>
<dbReference type="PANTHER" id="PTHR11668">
    <property type="entry name" value="SERINE/THREONINE PROTEIN PHOSPHATASE"/>
    <property type="match status" value="1"/>
</dbReference>
<evidence type="ECO:0000259" key="4">
    <source>
        <dbReference type="PROSITE" id="PS50222"/>
    </source>
</evidence>
<feature type="domain" description="EF-hand" evidence="4">
    <location>
        <begin position="225"/>
        <end position="260"/>
    </location>
</feature>
<dbReference type="GeneID" id="100908605"/>
<dbReference type="CDD" id="cd00144">
    <property type="entry name" value="MPP_PPP_family"/>
    <property type="match status" value="1"/>
</dbReference>
<dbReference type="InterPro" id="IPR050341">
    <property type="entry name" value="PP1_catalytic_subunit"/>
</dbReference>
<dbReference type="Gene3D" id="3.60.21.10">
    <property type="match status" value="1"/>
</dbReference>
<gene>
    <name evidence="6" type="primary">LOC100908605</name>
</gene>
<dbReference type="KEGG" id="goe:100908605"/>
<dbReference type="InterPro" id="IPR018247">
    <property type="entry name" value="EF_Hand_1_Ca_BS"/>
</dbReference>
<dbReference type="InterPro" id="IPR006186">
    <property type="entry name" value="Ser/Thr-sp_prot-phosphatase"/>
</dbReference>
<keyword evidence="5" id="KW-1185">Reference proteome</keyword>
<evidence type="ECO:0000256" key="3">
    <source>
        <dbReference type="RuleBase" id="RU004273"/>
    </source>
</evidence>
<dbReference type="GO" id="GO:0004722">
    <property type="term" value="F:protein serine/threonine phosphatase activity"/>
    <property type="evidence" value="ECO:0007669"/>
    <property type="project" value="UniProtKB-EC"/>
</dbReference>
<evidence type="ECO:0000256" key="2">
    <source>
        <dbReference type="ARBA" id="ARBA00022837"/>
    </source>
</evidence>
<evidence type="ECO:0000313" key="5">
    <source>
        <dbReference type="Proteomes" id="UP000694867"/>
    </source>
</evidence>
<dbReference type="Pfam" id="PF00149">
    <property type="entry name" value="Metallophos"/>
    <property type="match status" value="1"/>
</dbReference>
<organism evidence="5 6">
    <name type="scientific">Galendromus occidentalis</name>
    <name type="common">western predatory mite</name>
    <dbReference type="NCBI Taxonomy" id="34638"/>
    <lineage>
        <taxon>Eukaryota</taxon>
        <taxon>Metazoa</taxon>
        <taxon>Ecdysozoa</taxon>
        <taxon>Arthropoda</taxon>
        <taxon>Chelicerata</taxon>
        <taxon>Arachnida</taxon>
        <taxon>Acari</taxon>
        <taxon>Parasitiformes</taxon>
        <taxon>Mesostigmata</taxon>
        <taxon>Gamasina</taxon>
        <taxon>Phytoseioidea</taxon>
        <taxon>Phytoseiidae</taxon>
        <taxon>Typhlodrominae</taxon>
        <taxon>Galendromus</taxon>
    </lineage>
</organism>
<comment type="similarity">
    <text evidence="1 3">Belongs to the PPP phosphatase family.</text>
</comment>
<dbReference type="PROSITE" id="PS50222">
    <property type="entry name" value="EF_HAND_2"/>
    <property type="match status" value="1"/>
</dbReference>
<sequence length="744" mass="84178">MPPVREAVSLWAHFGRELALSTDQHGLLWLPFEVLQSPQSYAESYKYLIEKLRIEPCGNPAVFLRRTKSGESWWQNVIFKVAVASKSGKCIWTPIPEVDQSALLSDDFLSPDYLSSQLDEIAIEDTMSVQRDMRSQIHKVFESARFTDERRGALSAELLDSVWPCEKISRSGFLKFMENTYIDSPTGLIDIFRACCQPISSFAWPFDVLCALACLEPSTAHGDVSGEMRSRYIFRFYDRDEDGFLNKAELAALVRDVEQARSSDSLTDLEHTITEARRAFNLDETALLGSSAFSKALGNLQYRGTSTLFRAKSSAFHKMSLMKVSKAAKRRRASENEQNPEEQNYTIALHTVRVRRTGSVSEALTWWDAQSRDENQNRGIASVAQNRQEQRMGRSISVNSFNEANHPNELLLALRYFEHEVPPSAKNSPKLAFSWGDVDRTALANSVLKVCDSLYKILMKEERLLRLRSPTYILGDIHGNYRDLMCFEKALWRMGPVVTPCSFLFLGDFVDRGPNSLEVIAHLFSDKLLGPEKFYLLRGNHEIRGVQKIFGFHSECCQKFGENLGTRVWEAINKCFDAMPLAAVIDDKLFCVHGGIPPDWLLEISGQPMGIEAINHIPKPLSDPEEQSPLAWELMWSDPVSKSDEPPAIPSEDGDAMYSEDFLPNPKRRTAHMFSSRALSKFLDSNQLSHVIRAHEVQQAGFQVQQNERLLTVFSSSHYCGGSNEAACVLADRLKLRMIRLDTS</sequence>
<dbReference type="InterPro" id="IPR002048">
    <property type="entry name" value="EF_hand_dom"/>
</dbReference>
<evidence type="ECO:0000256" key="1">
    <source>
        <dbReference type="ARBA" id="ARBA00008294"/>
    </source>
</evidence>
<dbReference type="RefSeq" id="XP_028968169.1">
    <property type="nucleotide sequence ID" value="XM_029112336.1"/>
</dbReference>
<dbReference type="GO" id="GO:0005737">
    <property type="term" value="C:cytoplasm"/>
    <property type="evidence" value="ECO:0007669"/>
    <property type="project" value="TreeGrafter"/>
</dbReference>
<dbReference type="GO" id="GO:0005509">
    <property type="term" value="F:calcium ion binding"/>
    <property type="evidence" value="ECO:0007669"/>
    <property type="project" value="InterPro"/>
</dbReference>
<dbReference type="PROSITE" id="PS00125">
    <property type="entry name" value="SER_THR_PHOSPHATASE"/>
    <property type="match status" value="1"/>
</dbReference>